<dbReference type="EMBL" id="JAJTWT010000017">
    <property type="protein sequence ID" value="MCE4540499.1"/>
    <property type="molecule type" value="Genomic_DNA"/>
</dbReference>
<keyword evidence="3" id="KW-1185">Reference proteome</keyword>
<proteinExistence type="predicted"/>
<dbReference type="PANTHER" id="PTHR43194:SF2">
    <property type="entry name" value="PEROXISOMAL MEMBRANE PROTEIN LPX1"/>
    <property type="match status" value="1"/>
</dbReference>
<dbReference type="SUPFAM" id="SSF53474">
    <property type="entry name" value="alpha/beta-Hydrolases"/>
    <property type="match status" value="1"/>
</dbReference>
<dbReference type="Gene3D" id="3.40.50.1820">
    <property type="entry name" value="alpha/beta hydrolase"/>
    <property type="match status" value="1"/>
</dbReference>
<organism evidence="2 3">
    <name type="scientific">Pelomonas caseinilytica</name>
    <dbReference type="NCBI Taxonomy" id="2906763"/>
    <lineage>
        <taxon>Bacteria</taxon>
        <taxon>Pseudomonadati</taxon>
        <taxon>Pseudomonadota</taxon>
        <taxon>Betaproteobacteria</taxon>
        <taxon>Burkholderiales</taxon>
        <taxon>Sphaerotilaceae</taxon>
        <taxon>Roseateles</taxon>
    </lineage>
</organism>
<dbReference type="RefSeq" id="WP_233395014.1">
    <property type="nucleotide sequence ID" value="NZ_JAJTWT010000017.1"/>
</dbReference>
<dbReference type="GO" id="GO:0016787">
    <property type="term" value="F:hydrolase activity"/>
    <property type="evidence" value="ECO:0007669"/>
    <property type="project" value="UniProtKB-KW"/>
</dbReference>
<dbReference type="Proteomes" id="UP001201463">
    <property type="component" value="Unassembled WGS sequence"/>
</dbReference>
<dbReference type="InterPro" id="IPR000073">
    <property type="entry name" value="AB_hydrolase_1"/>
</dbReference>
<dbReference type="PANTHER" id="PTHR43194">
    <property type="entry name" value="HYDROLASE ALPHA/BETA FOLD FAMILY"/>
    <property type="match status" value="1"/>
</dbReference>
<gene>
    <name evidence="2" type="ORF">LXT12_24955</name>
</gene>
<dbReference type="InterPro" id="IPR029058">
    <property type="entry name" value="AB_hydrolase_fold"/>
</dbReference>
<sequence>MKHFDRYYTSDDGLRLYCRDYPGPTADAPVLVCLPGLTRNSKDFAALAEALSEHCRVLCPDMRGRGRSARDPDPSRYRPDRYCADMLTLLDLLGIPRVGLIGTSLGGLMAMTLAALRPALVGPVVLNDVGPELDPRGIDRIKAYLSQPQPPAAPEVVIARLARINADVFPDYGPDDWRALAMATCVIDGDLMTTDVDPAIAQNLVGGAELPNLWPLFGLLAGRPVLVVRGERSDVLSAAAVQRMAGRLPGMQTLEVPGRGHAPTLDEPQVREGLWAFLAQAWAG</sequence>
<evidence type="ECO:0000259" key="1">
    <source>
        <dbReference type="Pfam" id="PF00561"/>
    </source>
</evidence>
<evidence type="ECO:0000313" key="3">
    <source>
        <dbReference type="Proteomes" id="UP001201463"/>
    </source>
</evidence>
<dbReference type="PRINTS" id="PR00111">
    <property type="entry name" value="ABHYDROLASE"/>
</dbReference>
<protein>
    <submittedName>
        <fullName evidence="2">Alpha/beta hydrolase</fullName>
    </submittedName>
</protein>
<keyword evidence="2" id="KW-0378">Hydrolase</keyword>
<reference evidence="2 3" key="1">
    <citation type="submission" date="2021-12" db="EMBL/GenBank/DDBJ databases">
        <title>Genome seq of p7.</title>
        <authorList>
            <person name="Seo T."/>
        </authorList>
    </citation>
    <scope>NUCLEOTIDE SEQUENCE [LARGE SCALE GENOMIC DNA]</scope>
    <source>
        <strain evidence="2 3">P7</strain>
    </source>
</reference>
<evidence type="ECO:0000313" key="2">
    <source>
        <dbReference type="EMBL" id="MCE4540499.1"/>
    </source>
</evidence>
<name>A0ABS8XI21_9BURK</name>
<feature type="domain" description="AB hydrolase-1" evidence="1">
    <location>
        <begin position="29"/>
        <end position="129"/>
    </location>
</feature>
<dbReference type="Pfam" id="PF00561">
    <property type="entry name" value="Abhydrolase_1"/>
    <property type="match status" value="1"/>
</dbReference>
<dbReference type="InterPro" id="IPR050228">
    <property type="entry name" value="Carboxylesterase_BioH"/>
</dbReference>
<accession>A0ABS8XI21</accession>
<comment type="caution">
    <text evidence="2">The sequence shown here is derived from an EMBL/GenBank/DDBJ whole genome shotgun (WGS) entry which is preliminary data.</text>
</comment>